<evidence type="ECO:0000313" key="7">
    <source>
        <dbReference type="EMBL" id="CAA9453556.1"/>
    </source>
</evidence>
<reference evidence="7" key="1">
    <citation type="submission" date="2020-02" db="EMBL/GenBank/DDBJ databases">
        <authorList>
            <person name="Meier V. D."/>
        </authorList>
    </citation>
    <scope>NUCLEOTIDE SEQUENCE</scope>
    <source>
        <strain evidence="7">AVDCRST_MAG80</strain>
    </source>
</reference>
<gene>
    <name evidence="7" type="ORF">AVDCRST_MAG80-2573</name>
</gene>
<keyword evidence="3 5" id="KW-1133">Transmembrane helix</keyword>
<dbReference type="InterPro" id="IPR006977">
    <property type="entry name" value="Yip1_dom"/>
</dbReference>
<evidence type="ECO:0000259" key="6">
    <source>
        <dbReference type="Pfam" id="PF04893"/>
    </source>
</evidence>
<evidence type="ECO:0000256" key="2">
    <source>
        <dbReference type="ARBA" id="ARBA00022692"/>
    </source>
</evidence>
<accession>A0A6J4QSB2</accession>
<evidence type="ECO:0000256" key="4">
    <source>
        <dbReference type="ARBA" id="ARBA00023136"/>
    </source>
</evidence>
<keyword evidence="2 5" id="KW-0812">Transmembrane</keyword>
<feature type="transmembrane region" description="Helical" evidence="5">
    <location>
        <begin position="153"/>
        <end position="180"/>
    </location>
</feature>
<feature type="transmembrane region" description="Helical" evidence="5">
    <location>
        <begin position="192"/>
        <end position="221"/>
    </location>
</feature>
<sequence length="228" mass="22979">MRALAVIWAPVSTLARVAEERRVLLGFGVVALYAALGLIGGAIAVFGGLTQAQFQQPGAQPLPPGFEDFLAYFGAISLILAVIQPFVLWLLVSGVMQLVTRFFGGTGPFSAMLAVVGVAQVPLVLSVALYIPITGLQIVLGPPDQSGASVATVLGLLSGLLGLAFLLWHVALVVIGTASARSVGYGQSAGSCAISCAGCVGLILIVVLVFAVLVAVIVGAVGQGGAPS</sequence>
<dbReference type="AlphaFoldDB" id="A0A6J4QSB2"/>
<comment type="subcellular location">
    <subcellularLocation>
        <location evidence="1">Membrane</location>
        <topology evidence="1">Multi-pass membrane protein</topology>
    </subcellularLocation>
</comment>
<dbReference type="EMBL" id="CADCVC010000230">
    <property type="protein sequence ID" value="CAA9453556.1"/>
    <property type="molecule type" value="Genomic_DNA"/>
</dbReference>
<dbReference type="GO" id="GO:0016020">
    <property type="term" value="C:membrane"/>
    <property type="evidence" value="ECO:0007669"/>
    <property type="project" value="UniProtKB-SubCell"/>
</dbReference>
<organism evidence="7">
    <name type="scientific">uncultured Rubrobacteraceae bacterium</name>
    <dbReference type="NCBI Taxonomy" id="349277"/>
    <lineage>
        <taxon>Bacteria</taxon>
        <taxon>Bacillati</taxon>
        <taxon>Actinomycetota</taxon>
        <taxon>Rubrobacteria</taxon>
        <taxon>Rubrobacterales</taxon>
        <taxon>Rubrobacteraceae</taxon>
        <taxon>environmental samples</taxon>
    </lineage>
</organism>
<proteinExistence type="predicted"/>
<evidence type="ECO:0000256" key="3">
    <source>
        <dbReference type="ARBA" id="ARBA00022989"/>
    </source>
</evidence>
<protein>
    <recommendedName>
        <fullName evidence="6">Yip1 domain-containing protein</fullName>
    </recommendedName>
</protein>
<feature type="transmembrane region" description="Helical" evidence="5">
    <location>
        <begin position="23"/>
        <end position="49"/>
    </location>
</feature>
<feature type="transmembrane region" description="Helical" evidence="5">
    <location>
        <begin position="69"/>
        <end position="92"/>
    </location>
</feature>
<feature type="transmembrane region" description="Helical" evidence="5">
    <location>
        <begin position="113"/>
        <end position="133"/>
    </location>
</feature>
<evidence type="ECO:0000256" key="1">
    <source>
        <dbReference type="ARBA" id="ARBA00004141"/>
    </source>
</evidence>
<keyword evidence="4 5" id="KW-0472">Membrane</keyword>
<feature type="domain" description="Yip1" evidence="6">
    <location>
        <begin position="6"/>
        <end position="207"/>
    </location>
</feature>
<dbReference type="Pfam" id="PF04893">
    <property type="entry name" value="Yip1"/>
    <property type="match status" value="1"/>
</dbReference>
<name>A0A6J4QSB2_9ACTN</name>
<evidence type="ECO:0000256" key="5">
    <source>
        <dbReference type="SAM" id="Phobius"/>
    </source>
</evidence>